<dbReference type="Gene3D" id="3.40.462.20">
    <property type="match status" value="1"/>
</dbReference>
<dbReference type="PANTHER" id="PTHR42973:SF39">
    <property type="entry name" value="FAD-BINDING PCMH-TYPE DOMAIN-CONTAINING PROTEIN"/>
    <property type="match status" value="1"/>
</dbReference>
<dbReference type="SUPFAM" id="SSF56176">
    <property type="entry name" value="FAD-binding/transporter-associated domain-like"/>
    <property type="match status" value="1"/>
</dbReference>
<name>A0A327ZKX5_9ACTN</name>
<evidence type="ECO:0000313" key="7">
    <source>
        <dbReference type="EMBL" id="RAK43279.1"/>
    </source>
</evidence>
<keyword evidence="5" id="KW-0560">Oxidoreductase</keyword>
<accession>A0A327ZKX5</accession>
<dbReference type="InterPro" id="IPR050416">
    <property type="entry name" value="FAD-linked_Oxidoreductase"/>
</dbReference>
<dbReference type="PANTHER" id="PTHR42973">
    <property type="entry name" value="BINDING OXIDOREDUCTASE, PUTATIVE (AFU_ORTHOLOGUE AFUA_1G17690)-RELATED"/>
    <property type="match status" value="1"/>
</dbReference>
<dbReference type="Gene3D" id="3.30.43.10">
    <property type="entry name" value="Uridine Diphospho-n-acetylenolpyruvylglucosamine Reductase, domain 2"/>
    <property type="match status" value="1"/>
</dbReference>
<dbReference type="InterPro" id="IPR006094">
    <property type="entry name" value="Oxid_FAD_bind_N"/>
</dbReference>
<dbReference type="InterPro" id="IPR016169">
    <property type="entry name" value="FAD-bd_PCMH_sub2"/>
</dbReference>
<reference evidence="7 8" key="1">
    <citation type="submission" date="2018-06" db="EMBL/GenBank/DDBJ databases">
        <title>Genomic Encyclopedia of Type Strains, Phase III (KMG-III): the genomes of soil and plant-associated and newly described type strains.</title>
        <authorList>
            <person name="Whitman W."/>
        </authorList>
    </citation>
    <scope>NUCLEOTIDE SEQUENCE [LARGE SCALE GENOMIC DNA]</scope>
    <source>
        <strain evidence="7 8">CGMCC 4.7090</strain>
    </source>
</reference>
<comment type="similarity">
    <text evidence="2">Belongs to the oxygen-dependent FAD-linked oxidoreductase family.</text>
</comment>
<dbReference type="GO" id="GO:0016491">
    <property type="term" value="F:oxidoreductase activity"/>
    <property type="evidence" value="ECO:0007669"/>
    <property type="project" value="UniProtKB-KW"/>
</dbReference>
<keyword evidence="3" id="KW-0285">Flavoprotein</keyword>
<dbReference type="Proteomes" id="UP000249341">
    <property type="component" value="Unassembled WGS sequence"/>
</dbReference>
<dbReference type="Pfam" id="PF01565">
    <property type="entry name" value="FAD_binding_4"/>
    <property type="match status" value="1"/>
</dbReference>
<dbReference type="PROSITE" id="PS51387">
    <property type="entry name" value="FAD_PCMH"/>
    <property type="match status" value="1"/>
</dbReference>
<dbReference type="AlphaFoldDB" id="A0A327ZKX5"/>
<dbReference type="RefSeq" id="WP_111647053.1">
    <property type="nucleotide sequence ID" value="NZ_JACHWI010000001.1"/>
</dbReference>
<evidence type="ECO:0000256" key="2">
    <source>
        <dbReference type="ARBA" id="ARBA00005466"/>
    </source>
</evidence>
<evidence type="ECO:0000256" key="1">
    <source>
        <dbReference type="ARBA" id="ARBA00001974"/>
    </source>
</evidence>
<dbReference type="OrthoDB" id="9775082at2"/>
<dbReference type="GO" id="GO:0071949">
    <property type="term" value="F:FAD binding"/>
    <property type="evidence" value="ECO:0007669"/>
    <property type="project" value="InterPro"/>
</dbReference>
<proteinExistence type="inferred from homology"/>
<evidence type="ECO:0000313" key="8">
    <source>
        <dbReference type="Proteomes" id="UP000249341"/>
    </source>
</evidence>
<dbReference type="InterPro" id="IPR016166">
    <property type="entry name" value="FAD-bd_PCMH"/>
</dbReference>
<dbReference type="InterPro" id="IPR012951">
    <property type="entry name" value="BBE"/>
</dbReference>
<dbReference type="InterPro" id="IPR016167">
    <property type="entry name" value="FAD-bd_PCMH_sub1"/>
</dbReference>
<dbReference type="PROSITE" id="PS00862">
    <property type="entry name" value="OX2_COVAL_FAD"/>
    <property type="match status" value="1"/>
</dbReference>
<dbReference type="EMBL" id="QLMJ01000001">
    <property type="protein sequence ID" value="RAK43279.1"/>
    <property type="molecule type" value="Genomic_DNA"/>
</dbReference>
<keyword evidence="4" id="KW-0274">FAD</keyword>
<comment type="cofactor">
    <cofactor evidence="1">
        <name>FAD</name>
        <dbReference type="ChEBI" id="CHEBI:57692"/>
    </cofactor>
</comment>
<dbReference type="Pfam" id="PF08031">
    <property type="entry name" value="BBE"/>
    <property type="match status" value="1"/>
</dbReference>
<gene>
    <name evidence="7" type="ORF">B0I29_101409</name>
</gene>
<organism evidence="7 8">
    <name type="scientific">Actinoplanes lutulentus</name>
    <dbReference type="NCBI Taxonomy" id="1287878"/>
    <lineage>
        <taxon>Bacteria</taxon>
        <taxon>Bacillati</taxon>
        <taxon>Actinomycetota</taxon>
        <taxon>Actinomycetes</taxon>
        <taxon>Micromonosporales</taxon>
        <taxon>Micromonosporaceae</taxon>
        <taxon>Actinoplanes</taxon>
    </lineage>
</organism>
<evidence type="ECO:0000256" key="3">
    <source>
        <dbReference type="ARBA" id="ARBA00022630"/>
    </source>
</evidence>
<feature type="domain" description="FAD-binding PCMH-type" evidence="6">
    <location>
        <begin position="70"/>
        <end position="242"/>
    </location>
</feature>
<evidence type="ECO:0000256" key="4">
    <source>
        <dbReference type="ARBA" id="ARBA00022827"/>
    </source>
</evidence>
<sequence>MLLSRRAVLGAGAAALTGAGSDVRRPVPRPSAGRTSAPDWTALAASLDGRLELPDTALYERTRQLADPRFDPVHPPAIAVVAHAADVAEVVRFARAARVAVVTRGGGHSYVGASTTAGGVVLDLRGIQDVRYDWGSGTAAVGGGARLGDVYDRLGAAGRSIPSGSCGTVGISGITLGGGIGMAASAYGLTCDAVVEAEVVTADGNARTVDAQRERDLFWALRGGGGGQFGVVTGWRMRTHRVTTTGTFVLNYPWGEAARVAAGWQARLATAPDETWSTCQFASDRNGRLSVRISGVVLEGDPDAEAAEIARAVGREPALATLERRAHLDVVHDRAGEARRRTELAGSEIFRWALPEPAIAELLATVERRARARKPGVAKFKRLTGAAGRVAADATAFPWRGAHTMLQWLVLPGSTDPAAVQDGYAWIESGHRVMSRWSAGRYVNYLEPSPAVLPRYYGPSFSRLRWIRATVDPQSLFRSPYAL</sequence>
<evidence type="ECO:0000259" key="6">
    <source>
        <dbReference type="PROSITE" id="PS51387"/>
    </source>
</evidence>
<dbReference type="InterPro" id="IPR006093">
    <property type="entry name" value="Oxy_OxRdtase_FAD_BS"/>
</dbReference>
<dbReference type="Gene3D" id="3.30.465.10">
    <property type="match status" value="1"/>
</dbReference>
<protein>
    <submittedName>
        <fullName evidence="7">FAD/FMN-containing dehydrogenase</fullName>
    </submittedName>
</protein>
<dbReference type="InterPro" id="IPR036318">
    <property type="entry name" value="FAD-bd_PCMH-like_sf"/>
</dbReference>
<keyword evidence="8" id="KW-1185">Reference proteome</keyword>
<evidence type="ECO:0000256" key="5">
    <source>
        <dbReference type="ARBA" id="ARBA00023002"/>
    </source>
</evidence>
<comment type="caution">
    <text evidence="7">The sequence shown here is derived from an EMBL/GenBank/DDBJ whole genome shotgun (WGS) entry which is preliminary data.</text>
</comment>